<dbReference type="KEGG" id="bany:112046506"/>
<dbReference type="GeneID" id="112046506"/>
<dbReference type="InterPro" id="IPR023238">
    <property type="entry name" value="FAM175"/>
</dbReference>
<dbReference type="GO" id="GO:0008017">
    <property type="term" value="F:microtubule binding"/>
    <property type="evidence" value="ECO:0007669"/>
    <property type="project" value="TreeGrafter"/>
</dbReference>
<accession>A0A6J1N1K0</accession>
<dbReference type="GO" id="GO:0090307">
    <property type="term" value="P:mitotic spindle assembly"/>
    <property type="evidence" value="ECO:0007669"/>
    <property type="project" value="TreeGrafter"/>
</dbReference>
<dbReference type="PRINTS" id="PR02051">
    <property type="entry name" value="PROTEINF175"/>
</dbReference>
<organism evidence="1 2">
    <name type="scientific">Bicyclus anynana</name>
    <name type="common">Squinting bush brown butterfly</name>
    <dbReference type="NCBI Taxonomy" id="110368"/>
    <lineage>
        <taxon>Eukaryota</taxon>
        <taxon>Metazoa</taxon>
        <taxon>Ecdysozoa</taxon>
        <taxon>Arthropoda</taxon>
        <taxon>Hexapoda</taxon>
        <taxon>Insecta</taxon>
        <taxon>Pterygota</taxon>
        <taxon>Neoptera</taxon>
        <taxon>Endopterygota</taxon>
        <taxon>Lepidoptera</taxon>
        <taxon>Glossata</taxon>
        <taxon>Ditrysia</taxon>
        <taxon>Papilionoidea</taxon>
        <taxon>Nymphalidae</taxon>
        <taxon>Satyrinae</taxon>
        <taxon>Satyrini</taxon>
        <taxon>Mycalesina</taxon>
        <taxon>Bicyclus</taxon>
    </lineage>
</organism>
<keyword evidence="1" id="KW-1185">Reference proteome</keyword>
<evidence type="ECO:0000313" key="2">
    <source>
        <dbReference type="RefSeq" id="XP_023938913.2"/>
    </source>
</evidence>
<dbReference type="PANTHER" id="PTHR31728:SF5">
    <property type="entry name" value="OS07G0540200 PROTEIN"/>
    <property type="match status" value="1"/>
</dbReference>
<name>A0A6J1N1K0_BICAN</name>
<sequence>MAYTEKVSLNGTALSFLLYECMNSANCQEGFLIGDVTSQITNHINDSQNDSARLDTQIVIRTVLPLPSVSLFYLPTGTIKEDMLSELLASAASEVVGWYKYRKNSSIKPTFRDKLISKGLQKYFEKYHGRKTFVSCNLSSKTSSASSTHTLIYRFGKINCFDMYEYVEDVTANLGEKLTGYKKANRVSQHCIFNKIVKESNVQTNNTDEAILKIQEAVDVRLTREAKIAATNECSIRELEAEIKLMSTILADNQVADLEAAYKKIVEEKYINREVEMAQACIEALNTPTTVDILSVPNILISSISNNLSDSRGSMHVLENNFRKSPSPVLMQSSIKSPKLNYAAALKNNSDAASTSKSNYIEDLITFDVEENHQKPIVNNTPSPGGGVNFDTEDNYQKSILINDTPSGGSSPE</sequence>
<dbReference type="PANTHER" id="PTHR31728">
    <property type="entry name" value="ABRAXAS FAMILY MEMBER"/>
    <property type="match status" value="1"/>
</dbReference>
<dbReference type="OrthoDB" id="6358435at2759"/>
<dbReference type="AlphaFoldDB" id="A0A6J1N1K0"/>
<protein>
    <submittedName>
        <fullName evidence="2">BRISC complex subunit FAM175B</fullName>
    </submittedName>
</protein>
<proteinExistence type="predicted"/>
<gene>
    <name evidence="2" type="primary">LOC112046506</name>
</gene>
<dbReference type="GO" id="GO:0005634">
    <property type="term" value="C:nucleus"/>
    <property type="evidence" value="ECO:0007669"/>
    <property type="project" value="TreeGrafter"/>
</dbReference>
<evidence type="ECO:0000313" key="1">
    <source>
        <dbReference type="Proteomes" id="UP001652582"/>
    </source>
</evidence>
<reference evidence="2" key="1">
    <citation type="submission" date="2025-08" db="UniProtKB">
        <authorList>
            <consortium name="RefSeq"/>
        </authorList>
    </citation>
    <scope>IDENTIFICATION</scope>
</reference>
<dbReference type="Pfam" id="PF21125">
    <property type="entry name" value="MPN_2A_DUB_like"/>
    <property type="match status" value="1"/>
</dbReference>
<dbReference type="GO" id="GO:0070536">
    <property type="term" value="P:protein K63-linked deubiquitination"/>
    <property type="evidence" value="ECO:0007669"/>
    <property type="project" value="TreeGrafter"/>
</dbReference>
<dbReference type="GO" id="GO:0031593">
    <property type="term" value="F:polyubiquitin modification-dependent protein binding"/>
    <property type="evidence" value="ECO:0007669"/>
    <property type="project" value="TreeGrafter"/>
</dbReference>
<dbReference type="Proteomes" id="UP001652582">
    <property type="component" value="Chromosome 13"/>
</dbReference>
<dbReference type="CDD" id="cd23525">
    <property type="entry name" value="Abraxas_2_insects"/>
    <property type="match status" value="1"/>
</dbReference>
<dbReference type="RefSeq" id="XP_023938913.2">
    <property type="nucleotide sequence ID" value="XM_024083145.2"/>
</dbReference>
<dbReference type="GO" id="GO:0008608">
    <property type="term" value="P:attachment of spindle microtubules to kinetochore"/>
    <property type="evidence" value="ECO:0007669"/>
    <property type="project" value="TreeGrafter"/>
</dbReference>